<dbReference type="Pfam" id="PF07727">
    <property type="entry name" value="RVT_2"/>
    <property type="match status" value="1"/>
</dbReference>
<evidence type="ECO:0000313" key="4">
    <source>
        <dbReference type="Proteomes" id="UP000596661"/>
    </source>
</evidence>
<protein>
    <recommendedName>
        <fullName evidence="2">Reverse transcriptase Ty1/copia-type domain-containing protein</fullName>
    </recommendedName>
</protein>
<reference evidence="3" key="1">
    <citation type="submission" date="2018-11" db="EMBL/GenBank/DDBJ databases">
        <authorList>
            <person name="Grassa J C."/>
        </authorList>
    </citation>
    <scope>NUCLEOTIDE SEQUENCE [LARGE SCALE GENOMIC DNA]</scope>
</reference>
<accession>A0A803QGF7</accession>
<reference evidence="3" key="2">
    <citation type="submission" date="2021-03" db="UniProtKB">
        <authorList>
            <consortium name="EnsemblPlants"/>
        </authorList>
    </citation>
    <scope>IDENTIFICATION</scope>
</reference>
<sequence length="438" mass="49423">MADLSLKMQANMAFGSSRNANFRPQPPTVRGTQRTHPMTTRALNGITKPKSFLASKHPLPEALFPKEPRTLKEALSNPKWMAAMNHEIGALKKAHTWTLIPYQPHMHIIDNKWVHRIKLHVDGTLDKFKSRLVAKGYLQTPGVDYADTFSPVVKPATVRIVLSLAVTSNWIVKQLDVNNAFLNGDLHETVYMKQPKGFEDPSKPTHVCHLHKALYWLKQAPRAWNEKLKNTLLQWGFKASRSDTSLFTYGSGAMLVILLVYVDDILLTGPNNHLLHKLIMDLNTCFSLKDLGPVHFFLGVEIYRNEARMYLSQSKYIAELLVKLQLDGAKSCPNPASSTSKLSLAAGDPFPDIVGGNKVTQPEDETALTRWKIKEGTTKFSIQTIVEDEILEHIRLAKTPKEAWDTFASLLTKKNGTRLKLLRNELLSIRQHNMAINQ</sequence>
<evidence type="ECO:0000259" key="2">
    <source>
        <dbReference type="Pfam" id="PF07727"/>
    </source>
</evidence>
<evidence type="ECO:0000313" key="3">
    <source>
        <dbReference type="EnsemblPlants" id="cds.evm.model.09.497"/>
    </source>
</evidence>
<dbReference type="SUPFAM" id="SSF56672">
    <property type="entry name" value="DNA/RNA polymerases"/>
    <property type="match status" value="1"/>
</dbReference>
<dbReference type="EnsemblPlants" id="evm.model.09.497">
    <property type="protein sequence ID" value="cds.evm.model.09.497"/>
    <property type="gene ID" value="evm.TU.09.497"/>
</dbReference>
<keyword evidence="4" id="KW-1185">Reference proteome</keyword>
<organism evidence="3 4">
    <name type="scientific">Cannabis sativa</name>
    <name type="common">Hemp</name>
    <name type="synonym">Marijuana</name>
    <dbReference type="NCBI Taxonomy" id="3483"/>
    <lineage>
        <taxon>Eukaryota</taxon>
        <taxon>Viridiplantae</taxon>
        <taxon>Streptophyta</taxon>
        <taxon>Embryophyta</taxon>
        <taxon>Tracheophyta</taxon>
        <taxon>Spermatophyta</taxon>
        <taxon>Magnoliopsida</taxon>
        <taxon>eudicotyledons</taxon>
        <taxon>Gunneridae</taxon>
        <taxon>Pentapetalae</taxon>
        <taxon>rosids</taxon>
        <taxon>fabids</taxon>
        <taxon>Rosales</taxon>
        <taxon>Cannabaceae</taxon>
        <taxon>Cannabis</taxon>
    </lineage>
</organism>
<dbReference type="OMA" id="GNDSAHI"/>
<feature type="region of interest" description="Disordered" evidence="1">
    <location>
        <begin position="15"/>
        <end position="35"/>
    </location>
</feature>
<dbReference type="AlphaFoldDB" id="A0A803QGF7"/>
<proteinExistence type="predicted"/>
<dbReference type="Proteomes" id="UP000596661">
    <property type="component" value="Chromosome 9"/>
</dbReference>
<dbReference type="InterPro" id="IPR013103">
    <property type="entry name" value="RVT_2"/>
</dbReference>
<dbReference type="InterPro" id="IPR043502">
    <property type="entry name" value="DNA/RNA_pol_sf"/>
</dbReference>
<feature type="domain" description="Reverse transcriptase Ty1/copia-type" evidence="2">
    <location>
        <begin position="95"/>
        <end position="335"/>
    </location>
</feature>
<dbReference type="EMBL" id="UZAU01000723">
    <property type="status" value="NOT_ANNOTATED_CDS"/>
    <property type="molecule type" value="Genomic_DNA"/>
</dbReference>
<name>A0A803QGF7_CANSA</name>
<dbReference type="Gramene" id="evm.model.09.497">
    <property type="protein sequence ID" value="cds.evm.model.09.497"/>
    <property type="gene ID" value="evm.TU.09.497"/>
</dbReference>
<evidence type="ECO:0000256" key="1">
    <source>
        <dbReference type="SAM" id="MobiDB-lite"/>
    </source>
</evidence>